<proteinExistence type="predicted"/>
<dbReference type="EMBL" id="JAAIUW010000001">
    <property type="protein sequence ID" value="KAF7843816.1"/>
    <property type="molecule type" value="Genomic_DNA"/>
</dbReference>
<keyword evidence="2" id="KW-1185">Reference proteome</keyword>
<dbReference type="OrthoDB" id="1749531at2759"/>
<dbReference type="AlphaFoldDB" id="A0A834XH40"/>
<dbReference type="Proteomes" id="UP000634136">
    <property type="component" value="Unassembled WGS sequence"/>
</dbReference>
<comment type="caution">
    <text evidence="1">The sequence shown here is derived from an EMBL/GenBank/DDBJ whole genome shotgun (WGS) entry which is preliminary data.</text>
</comment>
<organism evidence="1 2">
    <name type="scientific">Senna tora</name>
    <dbReference type="NCBI Taxonomy" id="362788"/>
    <lineage>
        <taxon>Eukaryota</taxon>
        <taxon>Viridiplantae</taxon>
        <taxon>Streptophyta</taxon>
        <taxon>Embryophyta</taxon>
        <taxon>Tracheophyta</taxon>
        <taxon>Spermatophyta</taxon>
        <taxon>Magnoliopsida</taxon>
        <taxon>eudicotyledons</taxon>
        <taxon>Gunneridae</taxon>
        <taxon>Pentapetalae</taxon>
        <taxon>rosids</taxon>
        <taxon>fabids</taxon>
        <taxon>Fabales</taxon>
        <taxon>Fabaceae</taxon>
        <taxon>Caesalpinioideae</taxon>
        <taxon>Cassia clade</taxon>
        <taxon>Senna</taxon>
    </lineage>
</organism>
<sequence length="433" mass="48972">MATPDLTPIPDVPERPPANVHLEKLDMRLAKLEELVRRVLKQQSRNSYGENGASNQNSAWGRNLKVEVPPFDGTDAEFWLFKIKQIFMAAKVPFDQRVVLAVAHMTGPTCVWYKWLCPNQQLPSWDEFVEALLFIFGAIYDVSRVALKKEEQVNTVAEYLTESTSADAAFCGVEEFAEDEVIVSIEASVIDNTERLGGQKAVILDAYFLTQNGVLGSLNFSLVELINWLAEVIQNFVVDDMLGFILLIFDPEVCGNFKCISKIPCCIHSVIYFYKGYAKKNAGNKVEHNCTSTIVYFYLIVKGRINLTFKNDDSILSRLHQLLYGIHFKILLQAKKGVLSYSLDWVRNLLNGINWHQVFLRIPITSVIVATVIALRVDNSGAEMMKIDELNCVLFYYQGGFTPIIMEKAIKKDGESVFPFDPGINFFSCFRAN</sequence>
<evidence type="ECO:0000313" key="2">
    <source>
        <dbReference type="Proteomes" id="UP000634136"/>
    </source>
</evidence>
<protein>
    <submittedName>
        <fullName evidence="1">Ty3/gypsy retrotransposon protein</fullName>
    </submittedName>
</protein>
<reference evidence="1" key="1">
    <citation type="submission" date="2020-09" db="EMBL/GenBank/DDBJ databases">
        <title>Genome-Enabled Discovery of Anthraquinone Biosynthesis in Senna tora.</title>
        <authorList>
            <person name="Kang S.-H."/>
            <person name="Pandey R.P."/>
            <person name="Lee C.-M."/>
            <person name="Sim J.-S."/>
            <person name="Jeong J.-T."/>
            <person name="Choi B.-S."/>
            <person name="Jung M."/>
            <person name="Ginzburg D."/>
            <person name="Zhao K."/>
            <person name="Won S.Y."/>
            <person name="Oh T.-J."/>
            <person name="Yu Y."/>
            <person name="Kim N.-H."/>
            <person name="Lee O.R."/>
            <person name="Lee T.-H."/>
            <person name="Bashyal P."/>
            <person name="Kim T.-S."/>
            <person name="Lee W.-H."/>
            <person name="Kawkins C."/>
            <person name="Kim C.-K."/>
            <person name="Kim J.S."/>
            <person name="Ahn B.O."/>
            <person name="Rhee S.Y."/>
            <person name="Sohng J.K."/>
        </authorList>
    </citation>
    <scope>NUCLEOTIDE SEQUENCE</scope>
    <source>
        <tissue evidence="1">Leaf</tissue>
    </source>
</reference>
<name>A0A834XH40_9FABA</name>
<accession>A0A834XH40</accession>
<gene>
    <name evidence="1" type="ORF">G2W53_000721</name>
</gene>
<evidence type="ECO:0000313" key="1">
    <source>
        <dbReference type="EMBL" id="KAF7843816.1"/>
    </source>
</evidence>